<dbReference type="InterPro" id="IPR051012">
    <property type="entry name" value="CellSynth/LPSAsmb/PSIAsmb"/>
</dbReference>
<keyword evidence="2 3" id="KW-0802">TPR repeat</keyword>
<organism evidence="4 5">
    <name type="scientific">Cupriavidus malaysiensis</name>
    <dbReference type="NCBI Taxonomy" id="367825"/>
    <lineage>
        <taxon>Bacteria</taxon>
        <taxon>Pseudomonadati</taxon>
        <taxon>Pseudomonadota</taxon>
        <taxon>Betaproteobacteria</taxon>
        <taxon>Burkholderiales</taxon>
        <taxon>Burkholderiaceae</taxon>
        <taxon>Cupriavidus</taxon>
    </lineage>
</organism>
<dbReference type="Gene3D" id="1.25.40.10">
    <property type="entry name" value="Tetratricopeptide repeat domain"/>
    <property type="match status" value="2"/>
</dbReference>
<evidence type="ECO:0008006" key="6">
    <source>
        <dbReference type="Google" id="ProtNLM"/>
    </source>
</evidence>
<dbReference type="Pfam" id="PF00515">
    <property type="entry name" value="TPR_1"/>
    <property type="match status" value="1"/>
</dbReference>
<keyword evidence="1" id="KW-0677">Repeat</keyword>
<evidence type="ECO:0000256" key="3">
    <source>
        <dbReference type="PROSITE-ProRule" id="PRU00339"/>
    </source>
</evidence>
<evidence type="ECO:0000256" key="2">
    <source>
        <dbReference type="ARBA" id="ARBA00022803"/>
    </source>
</evidence>
<dbReference type="RefSeq" id="WP_071039932.1">
    <property type="nucleotide sequence ID" value="NZ_CP017755.1"/>
</dbReference>
<dbReference type="SMART" id="SM00028">
    <property type="entry name" value="TPR"/>
    <property type="match status" value="6"/>
</dbReference>
<name>A0ABM6FCB3_9BURK</name>
<proteinExistence type="predicted"/>
<evidence type="ECO:0000313" key="4">
    <source>
        <dbReference type="EMBL" id="AOZ09391.1"/>
    </source>
</evidence>
<evidence type="ECO:0000256" key="1">
    <source>
        <dbReference type="ARBA" id="ARBA00022737"/>
    </source>
</evidence>
<dbReference type="PROSITE" id="PS50293">
    <property type="entry name" value="TPR_REGION"/>
    <property type="match status" value="1"/>
</dbReference>
<dbReference type="SUPFAM" id="SSF48452">
    <property type="entry name" value="TPR-like"/>
    <property type="match status" value="1"/>
</dbReference>
<dbReference type="InterPro" id="IPR019734">
    <property type="entry name" value="TPR_rpt"/>
</dbReference>
<dbReference type="PANTHER" id="PTHR45586:SF1">
    <property type="entry name" value="LIPOPOLYSACCHARIDE ASSEMBLY PROTEIN B"/>
    <property type="match status" value="1"/>
</dbReference>
<dbReference type="InterPro" id="IPR011990">
    <property type="entry name" value="TPR-like_helical_dom_sf"/>
</dbReference>
<accession>A0ABM6FCB3</accession>
<dbReference type="PANTHER" id="PTHR45586">
    <property type="entry name" value="TPR REPEAT-CONTAINING PROTEIN PA4667"/>
    <property type="match status" value="1"/>
</dbReference>
<dbReference type="Proteomes" id="UP000177515">
    <property type="component" value="Chromosome 2"/>
</dbReference>
<sequence>MNLAARLDAAQRFFDSGRLDAAAQQLEAVLQSDPGHGDALEGLAYIALRQGQPAEAAAYFERALAVLPPDAERLGAAGMAHQAAGNHARAVALLDQAGAQGPRQAGALHAAAMSLSALGDHAGALERLRQVAAWQPGSWEVHYNMGRALGLLERYEEEAEAYRRAIERKPDSADAHANLGVALAELHRFDEALRLFKKALQLDPNNAGARANRASTNLLLGQFEHGWREYEWRWRSGAQPHHGLSGEPWLGDKPLAGKTLLLHSEQGFGDTLQFVRYVERLAGSGATLVLRVQDALCTLLEGYAGVAAVIGRSEPLPPYDYHCPLMSLPLALWKAAPQIPDRVPYLQADPARRAEWTSWLGPRARPRVGIAWAGSATNLNDRNRSMRLQDWAPLLAAPADFIALQKDPRPGDLAAWQELPALRDAAPGLHAFRDTAALVAELDLVICVDTAVAHLAGALGKPAWILLPFTPDWRWQLARGDSPWYPGTRLFRQPRRGDWAPVMAQVQAALRERLAES</sequence>
<feature type="repeat" description="TPR" evidence="3">
    <location>
        <begin position="139"/>
        <end position="172"/>
    </location>
</feature>
<reference evidence="4 5" key="1">
    <citation type="submission" date="2016-10" db="EMBL/GenBank/DDBJ databases">
        <title>Complete genome sequences of three Cupriavidus strains isolated from various Malaysian environments.</title>
        <authorList>
            <person name="Abdullah A.A.-A."/>
            <person name="Shafie N.A.H."/>
            <person name="Lau N.S."/>
        </authorList>
    </citation>
    <scope>NUCLEOTIDE SEQUENCE [LARGE SCALE GENOMIC DNA]</scope>
    <source>
        <strain evidence="4 5">USMAA1020</strain>
    </source>
</reference>
<evidence type="ECO:0000313" key="5">
    <source>
        <dbReference type="Proteomes" id="UP000177515"/>
    </source>
</evidence>
<dbReference type="Pfam" id="PF01075">
    <property type="entry name" value="Glyco_transf_9"/>
    <property type="match status" value="1"/>
</dbReference>
<dbReference type="InterPro" id="IPR002201">
    <property type="entry name" value="Glyco_trans_9"/>
</dbReference>
<keyword evidence="5" id="KW-1185">Reference proteome</keyword>
<dbReference type="SUPFAM" id="SSF53756">
    <property type="entry name" value="UDP-Glycosyltransferase/glycogen phosphorylase"/>
    <property type="match status" value="1"/>
</dbReference>
<feature type="repeat" description="TPR" evidence="3">
    <location>
        <begin position="37"/>
        <end position="70"/>
    </location>
</feature>
<dbReference type="EMBL" id="CP017755">
    <property type="protein sequence ID" value="AOZ09391.1"/>
    <property type="molecule type" value="Genomic_DNA"/>
</dbReference>
<protein>
    <recommendedName>
        <fullName evidence="6">Tetratricopeptide repeat protein</fullName>
    </recommendedName>
</protein>
<dbReference type="Pfam" id="PF13432">
    <property type="entry name" value="TPR_16"/>
    <property type="match status" value="1"/>
</dbReference>
<gene>
    <name evidence="4" type="ORF">BKK80_26805</name>
</gene>
<dbReference type="Pfam" id="PF13181">
    <property type="entry name" value="TPR_8"/>
    <property type="match status" value="1"/>
</dbReference>
<dbReference type="PROSITE" id="PS50005">
    <property type="entry name" value="TPR"/>
    <property type="match status" value="3"/>
</dbReference>
<feature type="repeat" description="TPR" evidence="3">
    <location>
        <begin position="173"/>
        <end position="206"/>
    </location>
</feature>
<dbReference type="Gene3D" id="3.40.50.2000">
    <property type="entry name" value="Glycogen Phosphorylase B"/>
    <property type="match status" value="1"/>
</dbReference>